<dbReference type="Proteomes" id="UP000826661">
    <property type="component" value="Chromosome II"/>
</dbReference>
<dbReference type="AlphaFoldDB" id="A0A8G0PB67"/>
<name>A0A8G0PB67_9HYPO</name>
<proteinExistence type="predicted"/>
<dbReference type="EMBL" id="CP075865">
    <property type="protein sequence ID" value="QYS96285.1"/>
    <property type="molecule type" value="Genomic_DNA"/>
</dbReference>
<gene>
    <name evidence="1" type="ORF">H0G86_003540</name>
</gene>
<organism evidence="1 2">
    <name type="scientific">Trichoderma simmonsii</name>
    <dbReference type="NCBI Taxonomy" id="1491479"/>
    <lineage>
        <taxon>Eukaryota</taxon>
        <taxon>Fungi</taxon>
        <taxon>Dikarya</taxon>
        <taxon>Ascomycota</taxon>
        <taxon>Pezizomycotina</taxon>
        <taxon>Sordariomycetes</taxon>
        <taxon>Hypocreomycetidae</taxon>
        <taxon>Hypocreales</taxon>
        <taxon>Hypocreaceae</taxon>
        <taxon>Trichoderma</taxon>
    </lineage>
</organism>
<evidence type="ECO:0000313" key="2">
    <source>
        <dbReference type="Proteomes" id="UP000826661"/>
    </source>
</evidence>
<sequence length="121" mass="13253">MAGQNSFLMGNLVSTQMRGLHSNLVDPGKPSIVPTGSRAAPFGRVRYLSVPAGYQLRMNADLNATLDGLVPTVFNINFQHQPEKLSSQLWVMMEAACVVSHRPINRLQLRLLNASPARNIA</sequence>
<protein>
    <submittedName>
        <fullName evidence="1">Uncharacterized protein</fullName>
    </submittedName>
</protein>
<reference evidence="1 2" key="1">
    <citation type="journal article" date="2021" name="BMC Genomics">
        <title>Telomere-to-telomere genome assembly of asparaginase-producing Trichoderma simmonsii.</title>
        <authorList>
            <person name="Chung D."/>
            <person name="Kwon Y.M."/>
            <person name="Yang Y."/>
        </authorList>
    </citation>
    <scope>NUCLEOTIDE SEQUENCE [LARGE SCALE GENOMIC DNA]</scope>
    <source>
        <strain evidence="1 2">GH-Sj1</strain>
    </source>
</reference>
<keyword evidence="2" id="KW-1185">Reference proteome</keyword>
<evidence type="ECO:0000313" key="1">
    <source>
        <dbReference type="EMBL" id="QYS96285.1"/>
    </source>
</evidence>
<accession>A0A8G0PB67</accession>